<name>A0A2A4G9Z4_9FLAO</name>
<dbReference type="SUPFAM" id="SSF51735">
    <property type="entry name" value="NAD(P)-binding Rossmann-fold domains"/>
    <property type="match status" value="1"/>
</dbReference>
<dbReference type="Gene3D" id="3.40.50.720">
    <property type="entry name" value="NAD(P)-binding Rossmann-like Domain"/>
    <property type="match status" value="1"/>
</dbReference>
<evidence type="ECO:0000259" key="1">
    <source>
        <dbReference type="Pfam" id="PF01370"/>
    </source>
</evidence>
<dbReference type="OrthoDB" id="9774199at2"/>
<dbReference type="Proteomes" id="UP000219559">
    <property type="component" value="Unassembled WGS sequence"/>
</dbReference>
<reference evidence="2 3" key="1">
    <citation type="submission" date="2017-04" db="EMBL/GenBank/DDBJ databases">
        <title>A new member of the family Flavobacteriaceae isolated from ascidians.</title>
        <authorList>
            <person name="Chen L."/>
        </authorList>
    </citation>
    <scope>NUCLEOTIDE SEQUENCE [LARGE SCALE GENOMIC DNA]</scope>
    <source>
        <strain evidence="2 3">HQA918</strain>
    </source>
</reference>
<dbReference type="InterPro" id="IPR036291">
    <property type="entry name" value="NAD(P)-bd_dom_sf"/>
</dbReference>
<dbReference type="EMBL" id="NBWU01000002">
    <property type="protein sequence ID" value="PCE64784.1"/>
    <property type="molecule type" value="Genomic_DNA"/>
</dbReference>
<dbReference type="InterPro" id="IPR021295">
    <property type="entry name" value="DUF2867"/>
</dbReference>
<dbReference type="Pfam" id="PF01370">
    <property type="entry name" value="Epimerase"/>
    <property type="match status" value="1"/>
</dbReference>
<proteinExistence type="predicted"/>
<keyword evidence="3" id="KW-1185">Reference proteome</keyword>
<feature type="domain" description="NAD-dependent epimerase/dehydratase" evidence="1">
    <location>
        <begin position="3"/>
        <end position="99"/>
    </location>
</feature>
<organism evidence="2 3">
    <name type="scientific">Sediminicola luteus</name>
    <dbReference type="NCBI Taxonomy" id="319238"/>
    <lineage>
        <taxon>Bacteria</taxon>
        <taxon>Pseudomonadati</taxon>
        <taxon>Bacteroidota</taxon>
        <taxon>Flavobacteriia</taxon>
        <taxon>Flavobacteriales</taxon>
        <taxon>Flavobacteriaceae</taxon>
        <taxon>Sediminicola</taxon>
    </lineage>
</organism>
<dbReference type="Pfam" id="PF11066">
    <property type="entry name" value="DUF2867"/>
    <property type="match status" value="1"/>
</dbReference>
<dbReference type="AlphaFoldDB" id="A0A2A4G9Z4"/>
<evidence type="ECO:0000313" key="2">
    <source>
        <dbReference type="EMBL" id="PCE64784.1"/>
    </source>
</evidence>
<dbReference type="RefSeq" id="WP_097440063.1">
    <property type="nucleotide sequence ID" value="NZ_KZ300476.1"/>
</dbReference>
<comment type="caution">
    <text evidence="2">The sequence shown here is derived from an EMBL/GenBank/DDBJ whole genome shotgun (WGS) entry which is preliminary data.</text>
</comment>
<protein>
    <submittedName>
        <fullName evidence="2">Epimerase</fullName>
    </submittedName>
</protein>
<gene>
    <name evidence="2" type="ORF">B7P33_06330</name>
</gene>
<accession>A0A2A4G9Z4</accession>
<evidence type="ECO:0000313" key="3">
    <source>
        <dbReference type="Proteomes" id="UP000219559"/>
    </source>
</evidence>
<sequence>MTILTTGTTGYIAKRLIPVLREAGHELICCVRNRSRIPEDLKNDSHIQFEEVDFLAPPSPDFIKAIQAVDAAYYLIHSMGTKGDQFTELEKVCAQNFKYCLEHTQAQQLIFLSGISNANALSKHLQSRLNVELYLASQKYALTTLRAGIIVGSGSASFEIIRDLVEKLPVMVAPKWLNTPTQPIAIRDVLFYLTRSLLQPNLYHGAFDIFGPETLTYKTMLLQFAHVRGLKRTIITLPVLSPKLSSYWLYFVTATSYNLAQSLVDSMHVEIIGQKNKIHQILPHKTLSYQDAVIAAFSKIAQNEILSSWKDSKVSGVLDTELSKHIHPPKFGCYKDIRSRPIQQKENTLEKIWKIGGNQGWYAFNGLWKIRGWLDQLTGGVGLRRGRRHPFELETGDALDFWRVLLADKENGRLLLYAEMKLPGEAWLEFSISDNRLWQKAIFRPKGLWGRLYWYAVLPFHGLVFNGMINALK</sequence>
<dbReference type="InterPro" id="IPR001509">
    <property type="entry name" value="Epimerase_deHydtase"/>
</dbReference>